<keyword evidence="1" id="KW-0812">Transmembrane</keyword>
<evidence type="ECO:0000256" key="1">
    <source>
        <dbReference type="SAM" id="Phobius"/>
    </source>
</evidence>
<dbReference type="EMBL" id="DVMN01000029">
    <property type="protein sequence ID" value="HIU20934.1"/>
    <property type="molecule type" value="Genomic_DNA"/>
</dbReference>
<organism evidence="2 3">
    <name type="scientific">Candidatus Limadaptatus stercorigallinarum</name>
    <dbReference type="NCBI Taxonomy" id="2840845"/>
    <lineage>
        <taxon>Bacteria</taxon>
        <taxon>Bacillati</taxon>
        <taxon>Bacillota</taxon>
        <taxon>Clostridia</taxon>
        <taxon>Eubacteriales</taxon>
        <taxon>Candidatus Limadaptatus</taxon>
    </lineage>
</organism>
<accession>A0A9D1L0Z7</accession>
<sequence>MGIDIILKIAGVGLLTAIVCIILKRSDRDDIATFATLAGLIVVIVLVMDMVGGLFDTIKNILSLT</sequence>
<reference evidence="2" key="1">
    <citation type="submission" date="2020-10" db="EMBL/GenBank/DDBJ databases">
        <authorList>
            <person name="Gilroy R."/>
        </authorList>
    </citation>
    <scope>NUCLEOTIDE SEQUENCE</scope>
    <source>
        <strain evidence="2">1063</strain>
    </source>
</reference>
<gene>
    <name evidence="2" type="primary">spoIIIAC</name>
    <name evidence="2" type="ORF">IAD51_01660</name>
</gene>
<dbReference type="Pfam" id="PF06686">
    <property type="entry name" value="SpoIIIAC"/>
    <property type="match status" value="1"/>
</dbReference>
<dbReference type="InterPro" id="IPR025664">
    <property type="entry name" value="Spore_III_AC/AD"/>
</dbReference>
<evidence type="ECO:0000313" key="3">
    <source>
        <dbReference type="Proteomes" id="UP000824088"/>
    </source>
</evidence>
<dbReference type="AlphaFoldDB" id="A0A9D1L0Z7"/>
<protein>
    <submittedName>
        <fullName evidence="2">Stage III sporulation protein AC</fullName>
    </submittedName>
</protein>
<dbReference type="Proteomes" id="UP000824088">
    <property type="component" value="Unassembled WGS sequence"/>
</dbReference>
<reference evidence="2" key="2">
    <citation type="journal article" date="2021" name="PeerJ">
        <title>Extensive microbial diversity within the chicken gut microbiome revealed by metagenomics and culture.</title>
        <authorList>
            <person name="Gilroy R."/>
            <person name="Ravi A."/>
            <person name="Getino M."/>
            <person name="Pursley I."/>
            <person name="Horton D.L."/>
            <person name="Alikhan N.F."/>
            <person name="Baker D."/>
            <person name="Gharbi K."/>
            <person name="Hall N."/>
            <person name="Watson M."/>
            <person name="Adriaenssens E.M."/>
            <person name="Foster-Nyarko E."/>
            <person name="Jarju S."/>
            <person name="Secka A."/>
            <person name="Antonio M."/>
            <person name="Oren A."/>
            <person name="Chaudhuri R.R."/>
            <person name="La Ragione R."/>
            <person name="Hildebrand F."/>
            <person name="Pallen M.J."/>
        </authorList>
    </citation>
    <scope>NUCLEOTIDE SEQUENCE</scope>
    <source>
        <strain evidence="2">1063</strain>
    </source>
</reference>
<comment type="caution">
    <text evidence="2">The sequence shown here is derived from an EMBL/GenBank/DDBJ whole genome shotgun (WGS) entry which is preliminary data.</text>
</comment>
<name>A0A9D1L0Z7_9FIRM</name>
<evidence type="ECO:0000313" key="2">
    <source>
        <dbReference type="EMBL" id="HIU20934.1"/>
    </source>
</evidence>
<dbReference type="InterPro" id="IPR009570">
    <property type="entry name" value="Spore_III_AC"/>
</dbReference>
<keyword evidence="1" id="KW-1133">Transmembrane helix</keyword>
<feature type="transmembrane region" description="Helical" evidence="1">
    <location>
        <begin position="35"/>
        <end position="55"/>
    </location>
</feature>
<feature type="transmembrane region" description="Helical" evidence="1">
    <location>
        <begin position="6"/>
        <end position="23"/>
    </location>
</feature>
<keyword evidence="1" id="KW-0472">Membrane</keyword>
<dbReference type="NCBIfam" id="TIGR02848">
    <property type="entry name" value="spore_III_AC"/>
    <property type="match status" value="1"/>
</dbReference>
<proteinExistence type="predicted"/>